<feature type="non-terminal residue" evidence="1">
    <location>
        <position position="1"/>
    </location>
</feature>
<keyword evidence="2" id="KW-1185">Reference proteome</keyword>
<dbReference type="EMBL" id="CADCXU010012835">
    <property type="protein sequence ID" value="CAB0002711.1"/>
    <property type="molecule type" value="Genomic_DNA"/>
</dbReference>
<dbReference type="Proteomes" id="UP000479000">
    <property type="component" value="Unassembled WGS sequence"/>
</dbReference>
<name>A0A6H5GL36_9HEMI</name>
<dbReference type="AlphaFoldDB" id="A0A6H5GL36"/>
<accession>A0A6H5GL36</accession>
<evidence type="ECO:0000313" key="1">
    <source>
        <dbReference type="EMBL" id="CAB0002711.1"/>
    </source>
</evidence>
<evidence type="ECO:0000313" key="2">
    <source>
        <dbReference type="Proteomes" id="UP000479000"/>
    </source>
</evidence>
<protein>
    <submittedName>
        <fullName evidence="1">Uncharacterized protein</fullName>
    </submittedName>
</protein>
<organism evidence="1 2">
    <name type="scientific">Nesidiocoris tenuis</name>
    <dbReference type="NCBI Taxonomy" id="355587"/>
    <lineage>
        <taxon>Eukaryota</taxon>
        <taxon>Metazoa</taxon>
        <taxon>Ecdysozoa</taxon>
        <taxon>Arthropoda</taxon>
        <taxon>Hexapoda</taxon>
        <taxon>Insecta</taxon>
        <taxon>Pterygota</taxon>
        <taxon>Neoptera</taxon>
        <taxon>Paraneoptera</taxon>
        <taxon>Hemiptera</taxon>
        <taxon>Heteroptera</taxon>
        <taxon>Panheteroptera</taxon>
        <taxon>Cimicomorpha</taxon>
        <taxon>Miridae</taxon>
        <taxon>Dicyphina</taxon>
        <taxon>Nesidiocoris</taxon>
    </lineage>
</organism>
<proteinExistence type="predicted"/>
<gene>
    <name evidence="1" type="ORF">NTEN_LOCUS8498</name>
</gene>
<sequence length="85" mass="9464">QRTAEVSRQKRRISSCENVHGRRETGRAVRLCAGRPCVRAAVCLLAGDGDRWRGRSCNLNSAHAWAVQVMLLEAWSNFGGCPRQI</sequence>
<reference evidence="1 2" key="1">
    <citation type="submission" date="2020-02" db="EMBL/GenBank/DDBJ databases">
        <authorList>
            <person name="Ferguson B K."/>
        </authorList>
    </citation>
    <scope>NUCLEOTIDE SEQUENCE [LARGE SCALE GENOMIC DNA]</scope>
</reference>